<dbReference type="EMBL" id="LGRX02008238">
    <property type="protein sequence ID" value="KAK3273821.1"/>
    <property type="molecule type" value="Genomic_DNA"/>
</dbReference>
<gene>
    <name evidence="6" type="ORF">CYMTET_17961</name>
</gene>
<evidence type="ECO:0000256" key="4">
    <source>
        <dbReference type="ARBA" id="ARBA00022989"/>
    </source>
</evidence>
<accession>A0AAE0G943</accession>
<dbReference type="Pfam" id="PF03092">
    <property type="entry name" value="BT1"/>
    <property type="match status" value="1"/>
</dbReference>
<keyword evidence="4" id="KW-1133">Transmembrane helix</keyword>
<dbReference type="Proteomes" id="UP001190700">
    <property type="component" value="Unassembled WGS sequence"/>
</dbReference>
<comment type="caution">
    <text evidence="6">The sequence shown here is derived from an EMBL/GenBank/DDBJ whole genome shotgun (WGS) entry which is preliminary data.</text>
</comment>
<dbReference type="AlphaFoldDB" id="A0AAE0G943"/>
<sequence>MNVLEGHQSTPDKDSETDATELLDEYTGANHDHYHSFPAYPSAWDYVLYFPLSVIKYFRRLSSAFGAKFILFTMLVYGIQQGTGEVWLEMASYWYLLDAPPKGLGLSNTMYTTLQMACNTPWQIKSIYGMISDLVPIRGLHRSPYIAFAGTVGVLSFLTLSLVPTEQFVVFVALFVANLSIAMPDVMIDAAVAERCRAQPRLTTDLQVQLSSPLDSFLSDCSAAVLPFP</sequence>
<keyword evidence="3" id="KW-0812">Transmembrane</keyword>
<evidence type="ECO:0000256" key="3">
    <source>
        <dbReference type="ARBA" id="ARBA00022692"/>
    </source>
</evidence>
<dbReference type="PANTHER" id="PTHR31585:SF6">
    <property type="entry name" value="FOLATE-BIOPTERIN TRANSPORTER 2-RELATED"/>
    <property type="match status" value="1"/>
</dbReference>
<dbReference type="InterPro" id="IPR039309">
    <property type="entry name" value="BT1"/>
</dbReference>
<name>A0AAE0G943_9CHLO</name>
<protein>
    <submittedName>
        <fullName evidence="6">Uncharacterized protein</fullName>
    </submittedName>
</protein>
<proteinExistence type="predicted"/>
<dbReference type="PANTHER" id="PTHR31585">
    <property type="entry name" value="FOLATE-BIOPTERIN TRANSPORTER 1, CHLOROPLASTIC"/>
    <property type="match status" value="1"/>
</dbReference>
<evidence type="ECO:0000256" key="1">
    <source>
        <dbReference type="ARBA" id="ARBA00004141"/>
    </source>
</evidence>
<comment type="subcellular location">
    <subcellularLocation>
        <location evidence="1">Membrane</location>
        <topology evidence="1">Multi-pass membrane protein</topology>
    </subcellularLocation>
</comment>
<evidence type="ECO:0000313" key="6">
    <source>
        <dbReference type="EMBL" id="KAK3273821.1"/>
    </source>
</evidence>
<keyword evidence="2" id="KW-0813">Transport</keyword>
<evidence type="ECO:0000256" key="5">
    <source>
        <dbReference type="ARBA" id="ARBA00023136"/>
    </source>
</evidence>
<evidence type="ECO:0000256" key="2">
    <source>
        <dbReference type="ARBA" id="ARBA00022448"/>
    </source>
</evidence>
<keyword evidence="5" id="KW-0472">Membrane</keyword>
<keyword evidence="7" id="KW-1185">Reference proteome</keyword>
<dbReference type="GO" id="GO:0016020">
    <property type="term" value="C:membrane"/>
    <property type="evidence" value="ECO:0007669"/>
    <property type="project" value="UniProtKB-SubCell"/>
</dbReference>
<evidence type="ECO:0000313" key="7">
    <source>
        <dbReference type="Proteomes" id="UP001190700"/>
    </source>
</evidence>
<reference evidence="6 7" key="1">
    <citation type="journal article" date="2015" name="Genome Biol. Evol.">
        <title>Comparative Genomics of a Bacterivorous Green Alga Reveals Evolutionary Causalities and Consequences of Phago-Mixotrophic Mode of Nutrition.</title>
        <authorList>
            <person name="Burns J.A."/>
            <person name="Paasch A."/>
            <person name="Narechania A."/>
            <person name="Kim E."/>
        </authorList>
    </citation>
    <scope>NUCLEOTIDE SEQUENCE [LARGE SCALE GENOMIC DNA]</scope>
    <source>
        <strain evidence="6 7">PLY_AMNH</strain>
    </source>
</reference>
<organism evidence="6 7">
    <name type="scientific">Cymbomonas tetramitiformis</name>
    <dbReference type="NCBI Taxonomy" id="36881"/>
    <lineage>
        <taxon>Eukaryota</taxon>
        <taxon>Viridiplantae</taxon>
        <taxon>Chlorophyta</taxon>
        <taxon>Pyramimonadophyceae</taxon>
        <taxon>Pyramimonadales</taxon>
        <taxon>Pyramimonadaceae</taxon>
        <taxon>Cymbomonas</taxon>
    </lineage>
</organism>